<evidence type="ECO:0000313" key="2">
    <source>
        <dbReference type="EMBL" id="CAF5172798.1"/>
    </source>
</evidence>
<proteinExistence type="predicted"/>
<feature type="compositionally biased region" description="Polar residues" evidence="1">
    <location>
        <begin position="8"/>
        <end position="51"/>
    </location>
</feature>
<evidence type="ECO:0000256" key="1">
    <source>
        <dbReference type="SAM" id="MobiDB-lite"/>
    </source>
</evidence>
<dbReference type="PANTHER" id="PTHR21575:SF12">
    <property type="entry name" value="PROTEIN HID1"/>
    <property type="match status" value="1"/>
</dbReference>
<dbReference type="EMBL" id="CAJOBH010283419">
    <property type="protein sequence ID" value="CAF5172798.1"/>
    <property type="molecule type" value="Genomic_DNA"/>
</dbReference>
<name>A0A8S3GY68_9BILA</name>
<organism evidence="2 3">
    <name type="scientific">Rotaria magnacalcarata</name>
    <dbReference type="NCBI Taxonomy" id="392030"/>
    <lineage>
        <taxon>Eukaryota</taxon>
        <taxon>Metazoa</taxon>
        <taxon>Spiralia</taxon>
        <taxon>Gnathifera</taxon>
        <taxon>Rotifera</taxon>
        <taxon>Eurotatoria</taxon>
        <taxon>Bdelloidea</taxon>
        <taxon>Philodinida</taxon>
        <taxon>Philodinidae</taxon>
        <taxon>Rotaria</taxon>
    </lineage>
</organism>
<dbReference type="PANTHER" id="PTHR21575">
    <property type="entry name" value="PROTEIN HID1"/>
    <property type="match status" value="1"/>
</dbReference>
<reference evidence="2" key="1">
    <citation type="submission" date="2021-02" db="EMBL/GenBank/DDBJ databases">
        <authorList>
            <person name="Nowell W R."/>
        </authorList>
    </citation>
    <scope>NUCLEOTIDE SEQUENCE</scope>
</reference>
<evidence type="ECO:0000313" key="3">
    <source>
        <dbReference type="Proteomes" id="UP000681967"/>
    </source>
</evidence>
<feature type="non-terminal residue" evidence="2">
    <location>
        <position position="1"/>
    </location>
</feature>
<dbReference type="Proteomes" id="UP000681967">
    <property type="component" value="Unassembled WGS sequence"/>
</dbReference>
<comment type="caution">
    <text evidence="2">The sequence shown here is derived from an EMBL/GenBank/DDBJ whole genome shotgun (WGS) entry which is preliminary data.</text>
</comment>
<feature type="region of interest" description="Disordered" evidence="1">
    <location>
        <begin position="1"/>
        <end position="51"/>
    </location>
</feature>
<protein>
    <submittedName>
        <fullName evidence="2">Uncharacterized protein</fullName>
    </submittedName>
</protein>
<dbReference type="GO" id="GO:0016020">
    <property type="term" value="C:membrane"/>
    <property type="evidence" value="ECO:0007669"/>
    <property type="project" value="TreeGrafter"/>
</dbReference>
<dbReference type="AlphaFoldDB" id="A0A8S3GY68"/>
<dbReference type="GO" id="GO:0000138">
    <property type="term" value="C:Golgi trans cisterna"/>
    <property type="evidence" value="ECO:0007669"/>
    <property type="project" value="TreeGrafter"/>
</dbReference>
<dbReference type="GO" id="GO:0005797">
    <property type="term" value="C:Golgi medial cisterna"/>
    <property type="evidence" value="ECO:0007669"/>
    <property type="project" value="TreeGrafter"/>
</dbReference>
<accession>A0A8S3GY68</accession>
<dbReference type="Pfam" id="PF12722">
    <property type="entry name" value="Hid1"/>
    <property type="match status" value="1"/>
</dbReference>
<sequence>MTERTLAASESLNSPPSQRSNINHETSANSSQASTPTSSNGGTVSNHNYSTDNGIWTPTSAWAQSWKGKLPLQTIMRLLQVLVPQVEKICM</sequence>
<dbReference type="InterPro" id="IPR026705">
    <property type="entry name" value="Hid-1/Ecm30"/>
</dbReference>
<gene>
    <name evidence="2" type="ORF">BYL167_LOCUS77633</name>
</gene>